<evidence type="ECO:0000313" key="4">
    <source>
        <dbReference type="Proteomes" id="UP000008237"/>
    </source>
</evidence>
<keyword evidence="4" id="KW-1185">Reference proteome</keyword>
<dbReference type="EMBL" id="GL448504">
    <property type="protein sequence ID" value="EFN84551.1"/>
    <property type="molecule type" value="Genomic_DNA"/>
</dbReference>
<keyword evidence="2" id="KW-1133">Transmembrane helix</keyword>
<name>E2BIG3_HARSA</name>
<evidence type="ECO:0000256" key="2">
    <source>
        <dbReference type="SAM" id="Phobius"/>
    </source>
</evidence>
<feature type="region of interest" description="Disordered" evidence="1">
    <location>
        <begin position="126"/>
        <end position="169"/>
    </location>
</feature>
<dbReference type="AlphaFoldDB" id="E2BIG3"/>
<evidence type="ECO:0000313" key="3">
    <source>
        <dbReference type="EMBL" id="EFN84551.1"/>
    </source>
</evidence>
<organism evidence="4">
    <name type="scientific">Harpegnathos saltator</name>
    <name type="common">Jerdon's jumping ant</name>
    <dbReference type="NCBI Taxonomy" id="610380"/>
    <lineage>
        <taxon>Eukaryota</taxon>
        <taxon>Metazoa</taxon>
        <taxon>Ecdysozoa</taxon>
        <taxon>Arthropoda</taxon>
        <taxon>Hexapoda</taxon>
        <taxon>Insecta</taxon>
        <taxon>Pterygota</taxon>
        <taxon>Neoptera</taxon>
        <taxon>Endopterygota</taxon>
        <taxon>Hymenoptera</taxon>
        <taxon>Apocrita</taxon>
        <taxon>Aculeata</taxon>
        <taxon>Formicoidea</taxon>
        <taxon>Formicidae</taxon>
        <taxon>Ponerinae</taxon>
        <taxon>Ponerini</taxon>
        <taxon>Harpegnathos</taxon>
    </lineage>
</organism>
<keyword evidence="2" id="KW-0812">Transmembrane</keyword>
<sequence>MFTQKTYYFSQLSRSYPILRLVDIYDRQSFIRAYVLDNIYICILTYVLFYVALWYATNKLDRLILLKSKKAQFEEVIVRTTDAQKVTTRHLEDEMCRLDAELITTSGKIAQLEKIIGKILEPSFPPSVPAEPPPRKYGIFVSRPPGQRRGSSPAAAAAATAGPPKIGFK</sequence>
<protein>
    <submittedName>
        <fullName evidence="3">Uncharacterized protein</fullName>
    </submittedName>
</protein>
<accession>E2BIG3</accession>
<dbReference type="InParanoid" id="E2BIG3"/>
<dbReference type="OMA" id="FYVALWY"/>
<proteinExistence type="predicted"/>
<gene>
    <name evidence="3" type="ORF">EAI_07376</name>
</gene>
<dbReference type="OrthoDB" id="7695887at2759"/>
<dbReference type="Proteomes" id="UP000008237">
    <property type="component" value="Unassembled WGS sequence"/>
</dbReference>
<evidence type="ECO:0000256" key="1">
    <source>
        <dbReference type="SAM" id="MobiDB-lite"/>
    </source>
</evidence>
<reference evidence="3 4" key="1">
    <citation type="journal article" date="2010" name="Science">
        <title>Genomic comparison of the ants Camponotus floridanus and Harpegnathos saltator.</title>
        <authorList>
            <person name="Bonasio R."/>
            <person name="Zhang G."/>
            <person name="Ye C."/>
            <person name="Mutti N.S."/>
            <person name="Fang X."/>
            <person name="Qin N."/>
            <person name="Donahue G."/>
            <person name="Yang P."/>
            <person name="Li Q."/>
            <person name="Li C."/>
            <person name="Zhang P."/>
            <person name="Huang Z."/>
            <person name="Berger S.L."/>
            <person name="Reinberg D."/>
            <person name="Wang J."/>
            <person name="Liebig J."/>
        </authorList>
    </citation>
    <scope>NUCLEOTIDE SEQUENCE [LARGE SCALE GENOMIC DNA]</scope>
    <source>
        <strain evidence="3 4">R22 G/1</strain>
    </source>
</reference>
<keyword evidence="2" id="KW-0472">Membrane</keyword>
<feature type="transmembrane region" description="Helical" evidence="2">
    <location>
        <begin position="38"/>
        <end position="57"/>
    </location>
</feature>